<dbReference type="Pfam" id="PF23748">
    <property type="entry name" value="Beta-prop_LRRK2"/>
    <property type="match status" value="1"/>
</dbReference>
<evidence type="ECO:0000313" key="3">
    <source>
        <dbReference type="Proteomes" id="UP001174909"/>
    </source>
</evidence>
<sequence>MGRRKRCSLSRGRGCIITSPSPTRVRRLPAVPSWVVRCSWVSSVSNLIFSLKLPTLTSGHISPVLLPGVPLCIIPQETSRGSKVIVGMSAARIAVFSPPGRGRHLLETQPFITQMMVNASPEKTKISCGVHHKRIIWCGCGRYLVGLDAQDYSMTSYKPLLKDVVETSISHLVCALGQLWASFVGRAELVMFDTSCETQSSQPIDCHLILGGCSSHEAIITDLVSGGEAVWASTEGGHVMTFDPISGEVLLVHRRYCHVSSLVSVATEQVVVFGRERVEGMEGEEDEEKHIFTVWDSYVKYRIA</sequence>
<dbReference type="Proteomes" id="UP001174909">
    <property type="component" value="Unassembled WGS sequence"/>
</dbReference>
<evidence type="ECO:0000259" key="1">
    <source>
        <dbReference type="Pfam" id="PF23748"/>
    </source>
</evidence>
<organism evidence="2 3">
    <name type="scientific">Geodia barretti</name>
    <name type="common">Barrett's horny sponge</name>
    <dbReference type="NCBI Taxonomy" id="519541"/>
    <lineage>
        <taxon>Eukaryota</taxon>
        <taxon>Metazoa</taxon>
        <taxon>Porifera</taxon>
        <taxon>Demospongiae</taxon>
        <taxon>Heteroscleromorpha</taxon>
        <taxon>Tetractinellida</taxon>
        <taxon>Astrophorina</taxon>
        <taxon>Geodiidae</taxon>
        <taxon>Geodia</taxon>
    </lineage>
</organism>
<protein>
    <recommendedName>
        <fullName evidence="1">LRRK2 beta-propeller domain-containing protein</fullName>
    </recommendedName>
</protein>
<gene>
    <name evidence="2" type="ORF">GBAR_LOCUS12343</name>
</gene>
<keyword evidence="3" id="KW-1185">Reference proteome</keyword>
<evidence type="ECO:0000313" key="2">
    <source>
        <dbReference type="EMBL" id="CAI8020655.1"/>
    </source>
</evidence>
<proteinExistence type="predicted"/>
<feature type="domain" description="LRRK2 beta-propeller" evidence="1">
    <location>
        <begin position="75"/>
        <end position="295"/>
    </location>
</feature>
<dbReference type="InterPro" id="IPR056602">
    <property type="entry name" value="Beta-prop_LRRK2"/>
</dbReference>
<dbReference type="EMBL" id="CASHTH010001841">
    <property type="protein sequence ID" value="CAI8020655.1"/>
    <property type="molecule type" value="Genomic_DNA"/>
</dbReference>
<accession>A0AA35RZK0</accession>
<reference evidence="2" key="1">
    <citation type="submission" date="2023-03" db="EMBL/GenBank/DDBJ databases">
        <authorList>
            <person name="Steffen K."/>
            <person name="Cardenas P."/>
        </authorList>
    </citation>
    <scope>NUCLEOTIDE SEQUENCE</scope>
</reference>
<name>A0AA35RZK0_GEOBA</name>
<comment type="caution">
    <text evidence="2">The sequence shown here is derived from an EMBL/GenBank/DDBJ whole genome shotgun (WGS) entry which is preliminary data.</text>
</comment>
<dbReference type="AlphaFoldDB" id="A0AA35RZK0"/>